<proteinExistence type="predicted"/>
<evidence type="ECO:0000256" key="2">
    <source>
        <dbReference type="SAM" id="SignalP"/>
    </source>
</evidence>
<reference evidence="3 4" key="1">
    <citation type="submission" date="2020-07" db="EMBL/GenBank/DDBJ databases">
        <title>Sequencing the genomes of 1000 actinobacteria strains.</title>
        <authorList>
            <person name="Klenk H.-P."/>
        </authorList>
    </citation>
    <scope>NUCLEOTIDE SEQUENCE [LARGE SCALE GENOMIC DNA]</scope>
    <source>
        <strain evidence="3 4">DSM 40398</strain>
    </source>
</reference>
<organism evidence="3 4">
    <name type="scientific">Actinomadura luteofluorescens</name>
    <dbReference type="NCBI Taxonomy" id="46163"/>
    <lineage>
        <taxon>Bacteria</taxon>
        <taxon>Bacillati</taxon>
        <taxon>Actinomycetota</taxon>
        <taxon>Actinomycetes</taxon>
        <taxon>Streptosporangiales</taxon>
        <taxon>Thermomonosporaceae</taxon>
        <taxon>Actinomadura</taxon>
    </lineage>
</organism>
<name>A0A7Y9EFK5_9ACTN</name>
<feature type="region of interest" description="Disordered" evidence="1">
    <location>
        <begin position="36"/>
        <end position="58"/>
    </location>
</feature>
<evidence type="ECO:0000313" key="3">
    <source>
        <dbReference type="EMBL" id="NYD46697.1"/>
    </source>
</evidence>
<gene>
    <name evidence="3" type="ORF">BJY14_002680</name>
</gene>
<evidence type="ECO:0000313" key="4">
    <source>
        <dbReference type="Proteomes" id="UP000529783"/>
    </source>
</evidence>
<feature type="chain" id="PRO_5031408692" evidence="2">
    <location>
        <begin position="31"/>
        <end position="190"/>
    </location>
</feature>
<keyword evidence="2" id="KW-0732">Signal</keyword>
<accession>A0A7Y9EFK5</accession>
<feature type="signal peptide" evidence="2">
    <location>
        <begin position="1"/>
        <end position="30"/>
    </location>
</feature>
<comment type="caution">
    <text evidence="3">The sequence shown here is derived from an EMBL/GenBank/DDBJ whole genome shotgun (WGS) entry which is preliminary data.</text>
</comment>
<protein>
    <submittedName>
        <fullName evidence="3">Uncharacterized protein</fullName>
    </submittedName>
</protein>
<keyword evidence="4" id="KW-1185">Reference proteome</keyword>
<dbReference type="AlphaFoldDB" id="A0A7Y9EFK5"/>
<evidence type="ECO:0000256" key="1">
    <source>
        <dbReference type="SAM" id="MobiDB-lite"/>
    </source>
</evidence>
<dbReference type="EMBL" id="JACCBA010000001">
    <property type="protein sequence ID" value="NYD46697.1"/>
    <property type="molecule type" value="Genomic_DNA"/>
</dbReference>
<dbReference type="Proteomes" id="UP000529783">
    <property type="component" value="Unassembled WGS sequence"/>
</dbReference>
<dbReference type="RefSeq" id="WP_179843914.1">
    <property type="nucleotide sequence ID" value="NZ_JACCBA010000001.1"/>
</dbReference>
<sequence>MNSAQPKNRRIQLIVLAVVAALATAGLAFALVMNTGSDSASDRTDPKPSATAPANQNEPREVIAMVEHGEQHALLSFKIYPQGGQVTGTYTLVHFDGSGRKVEYPKDQPFNGSGTGNSVELNGLGDLGPVKGTLSPDGTSLTFDQTFGVEETVWQVIGSESVFDGKVDEYAKRFESCSKKHDYNPCEGVS</sequence>